<dbReference type="AlphaFoldDB" id="A0AAN7VGD3"/>
<name>A0AAN7VGD3_9COLE</name>
<dbReference type="EMBL" id="JAVRBK010000002">
    <property type="protein sequence ID" value="KAK5648190.1"/>
    <property type="molecule type" value="Genomic_DNA"/>
</dbReference>
<accession>A0AAN7VGD3</accession>
<proteinExistence type="predicted"/>
<dbReference type="Pfam" id="PF20700">
    <property type="entry name" value="Mutator"/>
    <property type="match status" value="1"/>
</dbReference>
<gene>
    <name evidence="2" type="ORF">RI129_003082</name>
</gene>
<sequence length="217" mass="24085">MKEAGQEEAKMAIESNSVDMNGTPMISVVCDGSWAKRSYRGGGNYNSLSGVATIIGVKSGKVLYLGVKNRYCCVCQRAENRGEVPVKHTCYKNWKLSSTAMEATIIAEGFCCSLEMHNLIYSKMIADGDSSCFKKILDSRPYETCVVQKIECTNHLLRNYSSKLREISQTKGVPGAVRNVIANNILRCRSAITKAVQHRKVEDCTNEEKIINLKKDV</sequence>
<keyword evidence="3" id="KW-1185">Reference proteome</keyword>
<evidence type="ECO:0000313" key="2">
    <source>
        <dbReference type="EMBL" id="KAK5648190.1"/>
    </source>
</evidence>
<feature type="domain" description="Mutator-like transposase" evidence="1">
    <location>
        <begin position="1"/>
        <end position="205"/>
    </location>
</feature>
<evidence type="ECO:0000313" key="3">
    <source>
        <dbReference type="Proteomes" id="UP001329430"/>
    </source>
</evidence>
<organism evidence="2 3">
    <name type="scientific">Pyrocoelia pectoralis</name>
    <dbReference type="NCBI Taxonomy" id="417401"/>
    <lineage>
        <taxon>Eukaryota</taxon>
        <taxon>Metazoa</taxon>
        <taxon>Ecdysozoa</taxon>
        <taxon>Arthropoda</taxon>
        <taxon>Hexapoda</taxon>
        <taxon>Insecta</taxon>
        <taxon>Pterygota</taxon>
        <taxon>Neoptera</taxon>
        <taxon>Endopterygota</taxon>
        <taxon>Coleoptera</taxon>
        <taxon>Polyphaga</taxon>
        <taxon>Elateriformia</taxon>
        <taxon>Elateroidea</taxon>
        <taxon>Lampyridae</taxon>
        <taxon>Lampyrinae</taxon>
        <taxon>Pyrocoelia</taxon>
    </lineage>
</organism>
<dbReference type="InterPro" id="IPR049012">
    <property type="entry name" value="Mutator_transp_dom"/>
</dbReference>
<protein>
    <recommendedName>
        <fullName evidence="1">Mutator-like transposase domain-containing protein</fullName>
    </recommendedName>
</protein>
<reference evidence="2 3" key="1">
    <citation type="journal article" date="2024" name="Insects">
        <title>An Improved Chromosome-Level Genome Assembly of the Firefly Pyrocoelia pectoralis.</title>
        <authorList>
            <person name="Fu X."/>
            <person name="Meyer-Rochow V.B."/>
            <person name="Ballantyne L."/>
            <person name="Zhu X."/>
        </authorList>
    </citation>
    <scope>NUCLEOTIDE SEQUENCE [LARGE SCALE GENOMIC DNA]</scope>
    <source>
        <strain evidence="2">XCY_ONT2</strain>
    </source>
</reference>
<dbReference type="Proteomes" id="UP001329430">
    <property type="component" value="Chromosome 2"/>
</dbReference>
<comment type="caution">
    <text evidence="2">The sequence shown here is derived from an EMBL/GenBank/DDBJ whole genome shotgun (WGS) entry which is preliminary data.</text>
</comment>
<evidence type="ECO:0000259" key="1">
    <source>
        <dbReference type="Pfam" id="PF20700"/>
    </source>
</evidence>